<reference evidence="3 4" key="1">
    <citation type="journal article" date="2016" name="Nat. Commun.">
        <title>Thousands of microbial genomes shed light on interconnected biogeochemical processes in an aquifer system.</title>
        <authorList>
            <person name="Anantharaman K."/>
            <person name="Brown C.T."/>
            <person name="Hug L.A."/>
            <person name="Sharon I."/>
            <person name="Castelle C.J."/>
            <person name="Probst A.J."/>
            <person name="Thomas B.C."/>
            <person name="Singh A."/>
            <person name="Wilkins M.J."/>
            <person name="Karaoz U."/>
            <person name="Brodie E.L."/>
            <person name="Williams K.H."/>
            <person name="Hubbard S.S."/>
            <person name="Banfield J.F."/>
        </authorList>
    </citation>
    <scope>NUCLEOTIDE SEQUENCE [LARGE SCALE GENOMIC DNA]</scope>
</reference>
<feature type="compositionally biased region" description="Basic and acidic residues" evidence="2">
    <location>
        <begin position="53"/>
        <end position="64"/>
    </location>
</feature>
<feature type="region of interest" description="Disordered" evidence="2">
    <location>
        <begin position="53"/>
        <end position="86"/>
    </location>
</feature>
<dbReference type="AlphaFoldDB" id="A0A1F5MKJ9"/>
<feature type="coiled-coil region" evidence="1">
    <location>
        <begin position="130"/>
        <end position="157"/>
    </location>
</feature>
<accession>A0A1F5MKJ9</accession>
<dbReference type="Proteomes" id="UP000178017">
    <property type="component" value="Unassembled WGS sequence"/>
</dbReference>
<evidence type="ECO:0000256" key="1">
    <source>
        <dbReference type="SAM" id="Coils"/>
    </source>
</evidence>
<evidence type="ECO:0000256" key="2">
    <source>
        <dbReference type="SAM" id="MobiDB-lite"/>
    </source>
</evidence>
<organism evidence="3 4">
    <name type="scientific">Candidatus Daviesbacteria bacterium RIFCSPLOWO2_01_FULL_40_24</name>
    <dbReference type="NCBI Taxonomy" id="1797787"/>
    <lineage>
        <taxon>Bacteria</taxon>
        <taxon>Candidatus Daviesiibacteriota</taxon>
    </lineage>
</organism>
<keyword evidence="1" id="KW-0175">Coiled coil</keyword>
<gene>
    <name evidence="3" type="ORF">A3B49_03780</name>
</gene>
<comment type="caution">
    <text evidence="3">The sequence shown here is derived from an EMBL/GenBank/DDBJ whole genome shotgun (WGS) entry which is preliminary data.</text>
</comment>
<feature type="compositionally biased region" description="Polar residues" evidence="2">
    <location>
        <begin position="65"/>
        <end position="80"/>
    </location>
</feature>
<proteinExistence type="predicted"/>
<dbReference type="EMBL" id="MFDO01000002">
    <property type="protein sequence ID" value="OGE65882.1"/>
    <property type="molecule type" value="Genomic_DNA"/>
</dbReference>
<protein>
    <submittedName>
        <fullName evidence="3">Uncharacterized protein</fullName>
    </submittedName>
</protein>
<name>A0A1F5MKJ9_9BACT</name>
<evidence type="ECO:0000313" key="3">
    <source>
        <dbReference type="EMBL" id="OGE65882.1"/>
    </source>
</evidence>
<evidence type="ECO:0000313" key="4">
    <source>
        <dbReference type="Proteomes" id="UP000178017"/>
    </source>
</evidence>
<sequence length="302" mass="32874">MPKSTQFEKGFSGLLVLLFMVGVGGYLIASSAATSNSVLGENEEAKKAVKKIEEQSKEASKTKTEAVTTNGTKIKSQSEGAKSETEIETVDGRKIKTKVEDNKKTKIEIEQDRLKLKYVYEGGRLKLKTEDEAKEDKILDKREIDELTKEIEEELEDEGVKIASKSGKQAFSKNKIAALTDFPLSVDVNTRQLIVTTPAGQKVVTILPDQAVQNLLNTNIVNKIDTQAGEIAGGELGDLTGTVKIEIINDKIVYRIKGVKTHKFLGLIPVSAQTTAIVSAESGELVSQEQPLLTTVIDLLSP</sequence>